<protein>
    <submittedName>
        <fullName evidence="4">Uncharacterized protein</fullName>
    </submittedName>
</protein>
<keyword evidence="2" id="KW-0677">Repeat</keyword>
<dbReference type="RefSeq" id="WP_190950849.1">
    <property type="nucleotide sequence ID" value="NZ_JACJTC010000014.1"/>
</dbReference>
<dbReference type="EMBL" id="JACJTC010000014">
    <property type="protein sequence ID" value="MBD2613623.1"/>
    <property type="molecule type" value="Genomic_DNA"/>
</dbReference>
<dbReference type="PROSITE" id="PS50294">
    <property type="entry name" value="WD_REPEATS_REGION"/>
    <property type="match status" value="1"/>
</dbReference>
<evidence type="ECO:0000256" key="3">
    <source>
        <dbReference type="PROSITE-ProRule" id="PRU00221"/>
    </source>
</evidence>
<evidence type="ECO:0000256" key="1">
    <source>
        <dbReference type="ARBA" id="ARBA00022574"/>
    </source>
</evidence>
<accession>A0ABR8HCU5</accession>
<dbReference type="PANTHER" id="PTHR19879">
    <property type="entry name" value="TRANSCRIPTION INITIATION FACTOR TFIID"/>
    <property type="match status" value="1"/>
</dbReference>
<feature type="repeat" description="WD" evidence="3">
    <location>
        <begin position="109"/>
        <end position="150"/>
    </location>
</feature>
<evidence type="ECO:0000256" key="2">
    <source>
        <dbReference type="ARBA" id="ARBA00022737"/>
    </source>
</evidence>
<dbReference type="PANTHER" id="PTHR19879:SF9">
    <property type="entry name" value="TRANSCRIPTION INITIATION FACTOR TFIID SUBUNIT 5"/>
    <property type="match status" value="1"/>
</dbReference>
<comment type="caution">
    <text evidence="4">The sequence shown here is derived from an EMBL/GenBank/DDBJ whole genome shotgun (WGS) entry which is preliminary data.</text>
</comment>
<dbReference type="Pfam" id="PF00400">
    <property type="entry name" value="WD40"/>
    <property type="match status" value="3"/>
</dbReference>
<gene>
    <name evidence="4" type="ORF">H6G94_20470</name>
</gene>
<dbReference type="PROSITE" id="PS50082">
    <property type="entry name" value="WD_REPEATS_2"/>
    <property type="match status" value="2"/>
</dbReference>
<dbReference type="InterPro" id="IPR019775">
    <property type="entry name" value="WD40_repeat_CS"/>
</dbReference>
<dbReference type="InterPro" id="IPR036322">
    <property type="entry name" value="WD40_repeat_dom_sf"/>
</dbReference>
<name>A0ABR8HCU5_NOSPU</name>
<evidence type="ECO:0000313" key="4">
    <source>
        <dbReference type="EMBL" id="MBD2613623.1"/>
    </source>
</evidence>
<dbReference type="InterPro" id="IPR015943">
    <property type="entry name" value="WD40/YVTN_repeat-like_dom_sf"/>
</dbReference>
<dbReference type="Gene3D" id="2.130.10.10">
    <property type="entry name" value="YVTN repeat-like/Quinoprotein amine dehydrogenase"/>
    <property type="match status" value="1"/>
</dbReference>
<dbReference type="SUPFAM" id="SSF50978">
    <property type="entry name" value="WD40 repeat-like"/>
    <property type="match status" value="1"/>
</dbReference>
<keyword evidence="1 3" id="KW-0853">WD repeat</keyword>
<dbReference type="SMART" id="SM00320">
    <property type="entry name" value="WD40"/>
    <property type="match status" value="2"/>
</dbReference>
<dbReference type="Proteomes" id="UP000606396">
    <property type="component" value="Unassembled WGS sequence"/>
</dbReference>
<reference evidence="4 5" key="1">
    <citation type="journal article" date="2020" name="ISME J.">
        <title>Comparative genomics reveals insights into cyanobacterial evolution and habitat adaptation.</title>
        <authorList>
            <person name="Chen M.Y."/>
            <person name="Teng W.K."/>
            <person name="Zhao L."/>
            <person name="Hu C.X."/>
            <person name="Zhou Y.K."/>
            <person name="Han B.P."/>
            <person name="Song L.R."/>
            <person name="Shu W.S."/>
        </authorList>
    </citation>
    <scope>NUCLEOTIDE SEQUENCE [LARGE SCALE GENOMIC DNA]</scope>
    <source>
        <strain evidence="4 5">FACHB-252</strain>
    </source>
</reference>
<keyword evidence="5" id="KW-1185">Reference proteome</keyword>
<sequence length="209" mass="23263">MPDNTNQPREYDAVLGGQAPPVDGLVLGGIESVKRGLNSLSEETQITSLYHALKYEEASLEIIIQALNNKSIKLKFTAYNILKNRTDKKVKEVLKNYSLYQFFDCLSTITQHLAWVKAVVISPNGQTLISGSGDKTIKIWDLKTKEKICIRTHDFDYPTSLAISPDGQTFVSESGNNIIQVWKLDTGREIFTLKGHEDSVYAVAITPDG</sequence>
<organism evidence="4 5">
    <name type="scientific">Nostoc punctiforme FACHB-252</name>
    <dbReference type="NCBI Taxonomy" id="1357509"/>
    <lineage>
        <taxon>Bacteria</taxon>
        <taxon>Bacillati</taxon>
        <taxon>Cyanobacteriota</taxon>
        <taxon>Cyanophyceae</taxon>
        <taxon>Nostocales</taxon>
        <taxon>Nostocaceae</taxon>
        <taxon>Nostoc</taxon>
    </lineage>
</organism>
<proteinExistence type="predicted"/>
<evidence type="ECO:0000313" key="5">
    <source>
        <dbReference type="Proteomes" id="UP000606396"/>
    </source>
</evidence>
<feature type="repeat" description="WD" evidence="3">
    <location>
        <begin position="159"/>
        <end position="192"/>
    </location>
</feature>
<dbReference type="InterPro" id="IPR001680">
    <property type="entry name" value="WD40_rpt"/>
</dbReference>
<dbReference type="PROSITE" id="PS00678">
    <property type="entry name" value="WD_REPEATS_1"/>
    <property type="match status" value="1"/>
</dbReference>